<feature type="domain" description="PEGA" evidence="2">
    <location>
        <begin position="268"/>
        <end position="335"/>
    </location>
</feature>
<keyword evidence="1" id="KW-1133">Transmembrane helix</keyword>
<dbReference type="Proteomes" id="UP000002408">
    <property type="component" value="Chromosome"/>
</dbReference>
<evidence type="ECO:0000259" key="2">
    <source>
        <dbReference type="Pfam" id="PF08308"/>
    </source>
</evidence>
<dbReference type="KEGG" id="mbn:Mboo_1197"/>
<evidence type="ECO:0000256" key="1">
    <source>
        <dbReference type="SAM" id="Phobius"/>
    </source>
</evidence>
<gene>
    <name evidence="3" type="ordered locus">Mboo_1197</name>
</gene>
<dbReference type="EMBL" id="CP000780">
    <property type="protein sequence ID" value="ABS55715.1"/>
    <property type="molecule type" value="Genomic_DNA"/>
</dbReference>
<reference evidence="4" key="1">
    <citation type="journal article" date="2015" name="Microbiology">
        <title>Genome of Methanoregula boonei 6A8 reveals adaptations to oligotrophic peatland environments.</title>
        <authorList>
            <person name="Braeuer S."/>
            <person name="Cadillo-Quiroz H."/>
            <person name="Kyrpides N."/>
            <person name="Woyke T."/>
            <person name="Goodwin L."/>
            <person name="Detter C."/>
            <person name="Podell S."/>
            <person name="Yavitt J.B."/>
            <person name="Zinder S.H."/>
        </authorList>
    </citation>
    <scope>NUCLEOTIDE SEQUENCE [LARGE SCALE GENOMIC DNA]</scope>
    <source>
        <strain evidence="4">DSM 21154 / JCM 14090 / 6A8</strain>
    </source>
</reference>
<dbReference type="Pfam" id="PF08308">
    <property type="entry name" value="PEGA"/>
    <property type="match status" value="1"/>
</dbReference>
<keyword evidence="1" id="KW-0812">Transmembrane</keyword>
<accession>A7I7K4</accession>
<evidence type="ECO:0000313" key="4">
    <source>
        <dbReference type="Proteomes" id="UP000002408"/>
    </source>
</evidence>
<sequence length="364" mass="37204" precursor="true">MSSKNFPELFSWLLLAIILLLCIGPAQAGTVSITYRGSGGYYVGDSVILDGMNTVGNTTVITITGPGLPAAGVPPYNLTGDAGTGNTAVTDPSGTWSYDWDSSRALGASSLNPGRYTFTVYDNSNSQINSSVSVFLKQPEFYASISPNPAVLNDYVQVTGKVESAADTIGIDVIDASGNKVHTFSSPVSNGGYFQYGFHVDMPPGVYTVYISSPSLSNSLTSTLTVVESNANLTAVAPVISTQVTSPPASTGTPVAPQATATIPPGSGTLVISSVPAGASVYLDSANVGISPVTLNGVAPGTHLVEIKSPGYLTVSMDVVVTSDKPVEVSPQLVRAPFGLGLSPLAALGGCLGAAALFIVSRKK</sequence>
<dbReference type="STRING" id="456442.Mboo_1197"/>
<dbReference type="RefSeq" id="WP_012106746.1">
    <property type="nucleotide sequence ID" value="NC_009712.1"/>
</dbReference>
<name>A7I7K4_METB6</name>
<keyword evidence="1" id="KW-0472">Membrane</keyword>
<dbReference type="InterPro" id="IPR013229">
    <property type="entry name" value="PEGA"/>
</dbReference>
<feature type="transmembrane region" description="Helical" evidence="1">
    <location>
        <begin position="338"/>
        <end position="360"/>
    </location>
</feature>
<organism evidence="3 4">
    <name type="scientific">Methanoregula boonei (strain DSM 21154 / JCM 14090 / 6A8)</name>
    <dbReference type="NCBI Taxonomy" id="456442"/>
    <lineage>
        <taxon>Archaea</taxon>
        <taxon>Methanobacteriati</taxon>
        <taxon>Methanobacteriota</taxon>
        <taxon>Stenosarchaea group</taxon>
        <taxon>Methanomicrobia</taxon>
        <taxon>Methanomicrobiales</taxon>
        <taxon>Methanoregulaceae</taxon>
        <taxon>Methanoregula</taxon>
    </lineage>
</organism>
<dbReference type="eggNOG" id="arCOG03264">
    <property type="taxonomic scope" value="Archaea"/>
</dbReference>
<keyword evidence="4" id="KW-1185">Reference proteome</keyword>
<dbReference type="GeneID" id="5411345"/>
<dbReference type="HOGENOM" id="CLU_784392_0_0_2"/>
<dbReference type="AlphaFoldDB" id="A7I7K4"/>
<evidence type="ECO:0000313" key="3">
    <source>
        <dbReference type="EMBL" id="ABS55715.1"/>
    </source>
</evidence>
<dbReference type="OrthoDB" id="95942at2157"/>
<protein>
    <submittedName>
        <fullName evidence="3">PEGA domain protein</fullName>
    </submittedName>
</protein>
<proteinExistence type="predicted"/>